<gene>
    <name evidence="1" type="ORF">A3I48_03825</name>
</gene>
<evidence type="ECO:0000313" key="1">
    <source>
        <dbReference type="EMBL" id="OGE64225.1"/>
    </source>
</evidence>
<protein>
    <submittedName>
        <fullName evidence="1">Uncharacterized protein</fullName>
    </submittedName>
</protein>
<proteinExistence type="predicted"/>
<reference evidence="1 2" key="1">
    <citation type="journal article" date="2016" name="Nat. Commun.">
        <title>Thousands of microbial genomes shed light on interconnected biogeochemical processes in an aquifer system.</title>
        <authorList>
            <person name="Anantharaman K."/>
            <person name="Brown C.T."/>
            <person name="Hug L.A."/>
            <person name="Sharon I."/>
            <person name="Castelle C.J."/>
            <person name="Probst A.J."/>
            <person name="Thomas B.C."/>
            <person name="Singh A."/>
            <person name="Wilkins M.J."/>
            <person name="Karaoz U."/>
            <person name="Brodie E.L."/>
            <person name="Williams K.H."/>
            <person name="Hubbard S.S."/>
            <person name="Banfield J.F."/>
        </authorList>
    </citation>
    <scope>NUCLEOTIDE SEQUENCE [LARGE SCALE GENOMIC DNA]</scope>
</reference>
<comment type="caution">
    <text evidence="1">The sequence shown here is derived from an EMBL/GenBank/DDBJ whole genome shotgun (WGS) entry which is preliminary data.</text>
</comment>
<dbReference type="Proteomes" id="UP000178859">
    <property type="component" value="Unassembled WGS sequence"/>
</dbReference>
<sequence>MTEYDTVIEPILDEGKPVLSVRNGEPLFNVTTQRYTIGGIGTISDLKAEIIRKGRILRPIEQIADMFWFGGVCYTVGIGVNYQLHPSGESFTNQLLPGVAAMLVSKMVLSIYNDPISIWKSEKAAFDRHFSNDPIKLIPEKYHPLHFLKKVNPLQLLRRR</sequence>
<dbReference type="AlphaFoldDB" id="A0A1F5MFU6"/>
<accession>A0A1F5MFU6</accession>
<evidence type="ECO:0000313" key="2">
    <source>
        <dbReference type="Proteomes" id="UP000178859"/>
    </source>
</evidence>
<dbReference type="EMBL" id="MFDT01000073">
    <property type="protein sequence ID" value="OGE64225.1"/>
    <property type="molecule type" value="Genomic_DNA"/>
</dbReference>
<organism evidence="1 2">
    <name type="scientific">Candidatus Daviesbacteria bacterium RIFCSPLOWO2_02_FULL_36_7</name>
    <dbReference type="NCBI Taxonomy" id="1797792"/>
    <lineage>
        <taxon>Bacteria</taxon>
        <taxon>Candidatus Daviesiibacteriota</taxon>
    </lineage>
</organism>
<name>A0A1F5MFU6_9BACT</name>